<gene>
    <name evidence="1" type="ORF">E6C27_scaffold697G00190</name>
</gene>
<dbReference type="Proteomes" id="UP000321393">
    <property type="component" value="Unassembled WGS sequence"/>
</dbReference>
<evidence type="ECO:0000313" key="1">
    <source>
        <dbReference type="EMBL" id="KAA0056138.1"/>
    </source>
</evidence>
<comment type="caution">
    <text evidence="1">The sequence shown here is derived from an EMBL/GenBank/DDBJ whole genome shotgun (WGS) entry which is preliminary data.</text>
</comment>
<protein>
    <submittedName>
        <fullName evidence="1">Retrotransposon protein</fullName>
    </submittedName>
</protein>
<proteinExistence type="predicted"/>
<reference evidence="1 2" key="1">
    <citation type="submission" date="2019-08" db="EMBL/GenBank/DDBJ databases">
        <title>Draft genome sequences of two oriental melons (Cucumis melo L. var makuwa).</title>
        <authorList>
            <person name="Kwon S.-Y."/>
        </authorList>
    </citation>
    <scope>NUCLEOTIDE SEQUENCE [LARGE SCALE GENOMIC DNA]</scope>
    <source>
        <strain evidence="2">cv. SW 3</strain>
        <tissue evidence="1">Leaf</tissue>
    </source>
</reference>
<sequence length="53" mass="6352">MNVDDLEDIDKGDSVYATTVGDDIHYIKTSNEWTQWRDELVTDMFNKWQLRNE</sequence>
<accession>A0A5A7UM23</accession>
<organism evidence="1 2">
    <name type="scientific">Cucumis melo var. makuwa</name>
    <name type="common">Oriental melon</name>
    <dbReference type="NCBI Taxonomy" id="1194695"/>
    <lineage>
        <taxon>Eukaryota</taxon>
        <taxon>Viridiplantae</taxon>
        <taxon>Streptophyta</taxon>
        <taxon>Embryophyta</taxon>
        <taxon>Tracheophyta</taxon>
        <taxon>Spermatophyta</taxon>
        <taxon>Magnoliopsida</taxon>
        <taxon>eudicotyledons</taxon>
        <taxon>Gunneridae</taxon>
        <taxon>Pentapetalae</taxon>
        <taxon>rosids</taxon>
        <taxon>fabids</taxon>
        <taxon>Cucurbitales</taxon>
        <taxon>Cucurbitaceae</taxon>
        <taxon>Benincaseae</taxon>
        <taxon>Cucumis</taxon>
    </lineage>
</organism>
<dbReference type="AlphaFoldDB" id="A0A5A7UM23"/>
<dbReference type="EMBL" id="SSTE01008168">
    <property type="protein sequence ID" value="KAA0056138.1"/>
    <property type="molecule type" value="Genomic_DNA"/>
</dbReference>
<evidence type="ECO:0000313" key="2">
    <source>
        <dbReference type="Proteomes" id="UP000321393"/>
    </source>
</evidence>
<name>A0A5A7UM23_CUCMM</name>
<dbReference type="OrthoDB" id="1746638at2759"/>